<evidence type="ECO:0000313" key="1">
    <source>
        <dbReference type="EMBL" id="CEP10699.1"/>
    </source>
</evidence>
<sequence>MKINILEDILGNEEKQEQGIAIKGQAAKLKKLNQQQHLNVKTAFKSYSHSKDRITIHEKIRSEKLNEIILPHLKVELERIRREHNNMDDYRKAREKYIFQFFQQKHEARAFIKKHLKNF</sequence>
<proteinExistence type="predicted"/>
<accession>A0A0B7N6L7</accession>
<keyword evidence="2" id="KW-1185">Reference proteome</keyword>
<dbReference type="EMBL" id="LN724824">
    <property type="protein sequence ID" value="CEP10699.1"/>
    <property type="molecule type" value="Genomic_DNA"/>
</dbReference>
<dbReference type="Proteomes" id="UP000054107">
    <property type="component" value="Unassembled WGS sequence"/>
</dbReference>
<gene>
    <name evidence="1" type="primary">PARPA_04442.1 scaffold 13239</name>
</gene>
<name>A0A0B7N6L7_9FUNG</name>
<organism evidence="1 2">
    <name type="scientific">Parasitella parasitica</name>
    <dbReference type="NCBI Taxonomy" id="35722"/>
    <lineage>
        <taxon>Eukaryota</taxon>
        <taxon>Fungi</taxon>
        <taxon>Fungi incertae sedis</taxon>
        <taxon>Mucoromycota</taxon>
        <taxon>Mucoromycotina</taxon>
        <taxon>Mucoromycetes</taxon>
        <taxon>Mucorales</taxon>
        <taxon>Mucorineae</taxon>
        <taxon>Mucoraceae</taxon>
        <taxon>Parasitella</taxon>
    </lineage>
</organism>
<evidence type="ECO:0000313" key="2">
    <source>
        <dbReference type="Proteomes" id="UP000054107"/>
    </source>
</evidence>
<dbReference type="AlphaFoldDB" id="A0A0B7N6L7"/>
<protein>
    <submittedName>
        <fullName evidence="1">Uncharacterized protein</fullName>
    </submittedName>
</protein>
<reference evidence="1 2" key="1">
    <citation type="submission" date="2014-09" db="EMBL/GenBank/DDBJ databases">
        <authorList>
            <person name="Ellenberger Sabrina"/>
        </authorList>
    </citation>
    <scope>NUCLEOTIDE SEQUENCE [LARGE SCALE GENOMIC DNA]</scope>
    <source>
        <strain evidence="1 2">CBS 412.66</strain>
    </source>
</reference>
<dbReference type="OrthoDB" id="2299391at2759"/>